<sequence length="226" mass="24054">MRKLIAFLVLLLVLVAVLDRVAVTGVQREIARQATAKYDLSAPPEVTIEGIPFLTQAIAGRYERVDVAAGAMTISGVALSSVDFTLHGVTAPLEGLIMRPQQVDMRAERVEGAVVVPVRALNQRAPRGVKISVAGDALLIKGEITVLGQKVPAEATMKVEIVQGGLQLLAEKVTLGGGIAVPDPQRFLDYRIPLGKLPYNLKLTDVRVVPEGLRISGTASDVPLRG</sequence>
<dbReference type="EMBL" id="BAAAWD010000006">
    <property type="protein sequence ID" value="GAA2995986.1"/>
    <property type="molecule type" value="Genomic_DNA"/>
</dbReference>
<dbReference type="InterPro" id="IPR021373">
    <property type="entry name" value="DUF2993"/>
</dbReference>
<dbReference type="Pfam" id="PF11209">
    <property type="entry name" value="LmeA"/>
    <property type="match status" value="1"/>
</dbReference>
<evidence type="ECO:0000313" key="1">
    <source>
        <dbReference type="EMBL" id="GAA2995986.1"/>
    </source>
</evidence>
<gene>
    <name evidence="1" type="ORF">GCM10017559_15580</name>
</gene>
<evidence type="ECO:0000313" key="2">
    <source>
        <dbReference type="Proteomes" id="UP001499930"/>
    </source>
</evidence>
<dbReference type="Proteomes" id="UP001499930">
    <property type="component" value="Unassembled WGS sequence"/>
</dbReference>
<keyword evidence="2" id="KW-1185">Reference proteome</keyword>
<evidence type="ECO:0008006" key="3">
    <source>
        <dbReference type="Google" id="ProtNLM"/>
    </source>
</evidence>
<accession>A0ABN3XTS4</accession>
<dbReference type="RefSeq" id="WP_344890410.1">
    <property type="nucleotide sequence ID" value="NZ_BAAAWD010000006.1"/>
</dbReference>
<organism evidence="1 2">
    <name type="scientific">Streptosporangium longisporum</name>
    <dbReference type="NCBI Taxonomy" id="46187"/>
    <lineage>
        <taxon>Bacteria</taxon>
        <taxon>Bacillati</taxon>
        <taxon>Actinomycetota</taxon>
        <taxon>Actinomycetes</taxon>
        <taxon>Streptosporangiales</taxon>
        <taxon>Streptosporangiaceae</taxon>
        <taxon>Streptosporangium</taxon>
    </lineage>
</organism>
<protein>
    <recommendedName>
        <fullName evidence="3">DUF2993 domain-containing protein</fullName>
    </recommendedName>
</protein>
<name>A0ABN3XTS4_9ACTN</name>
<comment type="caution">
    <text evidence="1">The sequence shown here is derived from an EMBL/GenBank/DDBJ whole genome shotgun (WGS) entry which is preliminary data.</text>
</comment>
<proteinExistence type="predicted"/>
<reference evidence="1 2" key="1">
    <citation type="journal article" date="2019" name="Int. J. Syst. Evol. Microbiol.">
        <title>The Global Catalogue of Microorganisms (GCM) 10K type strain sequencing project: providing services to taxonomists for standard genome sequencing and annotation.</title>
        <authorList>
            <consortium name="The Broad Institute Genomics Platform"/>
            <consortium name="The Broad Institute Genome Sequencing Center for Infectious Disease"/>
            <person name="Wu L."/>
            <person name="Ma J."/>
        </authorList>
    </citation>
    <scope>NUCLEOTIDE SEQUENCE [LARGE SCALE GENOMIC DNA]</scope>
    <source>
        <strain evidence="1 2">JCM 3106</strain>
    </source>
</reference>